<evidence type="ECO:0000313" key="5">
    <source>
        <dbReference type="EMBL" id="GAA3690268.1"/>
    </source>
</evidence>
<dbReference type="SUPFAM" id="SSF46785">
    <property type="entry name" value="Winged helix' DNA-binding domain"/>
    <property type="match status" value="1"/>
</dbReference>
<evidence type="ECO:0000256" key="3">
    <source>
        <dbReference type="ARBA" id="ARBA00023163"/>
    </source>
</evidence>
<reference evidence="6" key="1">
    <citation type="journal article" date="2019" name="Int. J. Syst. Evol. Microbiol.">
        <title>The Global Catalogue of Microorganisms (GCM) 10K type strain sequencing project: providing services to taxonomists for standard genome sequencing and annotation.</title>
        <authorList>
            <consortium name="The Broad Institute Genomics Platform"/>
            <consortium name="The Broad Institute Genome Sequencing Center for Infectious Disease"/>
            <person name="Wu L."/>
            <person name="Ma J."/>
        </authorList>
    </citation>
    <scope>NUCLEOTIDE SEQUENCE [LARGE SCALE GENOMIC DNA]</scope>
    <source>
        <strain evidence="6">JCM 16548</strain>
    </source>
</reference>
<dbReference type="PROSITE" id="PS01117">
    <property type="entry name" value="HTH_MARR_1"/>
    <property type="match status" value="1"/>
</dbReference>
<dbReference type="EMBL" id="BAAAYX010000002">
    <property type="protein sequence ID" value="GAA3690268.1"/>
    <property type="molecule type" value="Genomic_DNA"/>
</dbReference>
<dbReference type="InterPro" id="IPR023187">
    <property type="entry name" value="Tscrpt_reg_MarR-type_CS"/>
</dbReference>
<protein>
    <submittedName>
        <fullName evidence="5">MarR family transcriptional regulator</fullName>
    </submittedName>
</protein>
<dbReference type="Gene3D" id="1.10.10.10">
    <property type="entry name" value="Winged helix-like DNA-binding domain superfamily/Winged helix DNA-binding domain"/>
    <property type="match status" value="1"/>
</dbReference>
<dbReference type="PANTHER" id="PTHR33164">
    <property type="entry name" value="TRANSCRIPTIONAL REGULATOR, MARR FAMILY"/>
    <property type="match status" value="1"/>
</dbReference>
<keyword evidence="3" id="KW-0804">Transcription</keyword>
<dbReference type="PROSITE" id="PS50995">
    <property type="entry name" value="HTH_MARR_2"/>
    <property type="match status" value="1"/>
</dbReference>
<dbReference type="InterPro" id="IPR036388">
    <property type="entry name" value="WH-like_DNA-bd_sf"/>
</dbReference>
<dbReference type="PANTHER" id="PTHR33164:SF94">
    <property type="entry name" value="TRANSCRIPTIONAL REGULATORY PROTEIN-RELATED"/>
    <property type="match status" value="1"/>
</dbReference>
<accession>A0ABP7CGS7</accession>
<evidence type="ECO:0000256" key="2">
    <source>
        <dbReference type="ARBA" id="ARBA00023125"/>
    </source>
</evidence>
<organism evidence="5 6">
    <name type="scientific">Microlunatus aurantiacus</name>
    <dbReference type="NCBI Taxonomy" id="446786"/>
    <lineage>
        <taxon>Bacteria</taxon>
        <taxon>Bacillati</taxon>
        <taxon>Actinomycetota</taxon>
        <taxon>Actinomycetes</taxon>
        <taxon>Propionibacteriales</taxon>
        <taxon>Propionibacteriaceae</taxon>
        <taxon>Microlunatus</taxon>
    </lineage>
</organism>
<evidence type="ECO:0000313" key="6">
    <source>
        <dbReference type="Proteomes" id="UP001500051"/>
    </source>
</evidence>
<dbReference type="RefSeq" id="WP_344810339.1">
    <property type="nucleotide sequence ID" value="NZ_BAAAYX010000002.1"/>
</dbReference>
<dbReference type="InterPro" id="IPR039422">
    <property type="entry name" value="MarR/SlyA-like"/>
</dbReference>
<feature type="domain" description="HTH marR-type" evidence="4">
    <location>
        <begin position="1"/>
        <end position="138"/>
    </location>
</feature>
<keyword evidence="2" id="KW-0238">DNA-binding</keyword>
<dbReference type="Proteomes" id="UP001500051">
    <property type="component" value="Unassembled WGS sequence"/>
</dbReference>
<dbReference type="SMART" id="SM00347">
    <property type="entry name" value="HTH_MARR"/>
    <property type="match status" value="1"/>
</dbReference>
<name>A0ABP7CGS7_9ACTN</name>
<proteinExistence type="predicted"/>
<comment type="caution">
    <text evidence="5">The sequence shown here is derived from an EMBL/GenBank/DDBJ whole genome shotgun (WGS) entry which is preliminary data.</text>
</comment>
<keyword evidence="1" id="KW-0805">Transcription regulation</keyword>
<dbReference type="InterPro" id="IPR036390">
    <property type="entry name" value="WH_DNA-bd_sf"/>
</dbReference>
<gene>
    <name evidence="5" type="ORF">GCM10022204_01380</name>
</gene>
<dbReference type="InterPro" id="IPR000835">
    <property type="entry name" value="HTH_MarR-typ"/>
</dbReference>
<dbReference type="Pfam" id="PF01047">
    <property type="entry name" value="MarR"/>
    <property type="match status" value="1"/>
</dbReference>
<keyword evidence="6" id="KW-1185">Reference proteome</keyword>
<sequence length="151" mass="16148">MDDIADDVEQVLRAARVFAAVTAEAVAQLGDRITLPQLRVLTVAAEVGSLNNADVARLLDVHISNASRLCDRLVRSGLLDRRDSEIDRRRVALTVTAAGRELLQVVTAHRRSVFTRVLADMSAADRAALVRGLSGFVGSGEHQITGVLAGP</sequence>
<evidence type="ECO:0000259" key="4">
    <source>
        <dbReference type="PROSITE" id="PS50995"/>
    </source>
</evidence>
<evidence type="ECO:0000256" key="1">
    <source>
        <dbReference type="ARBA" id="ARBA00023015"/>
    </source>
</evidence>